<evidence type="ECO:0000313" key="2">
    <source>
        <dbReference type="Proteomes" id="UP000824120"/>
    </source>
</evidence>
<comment type="caution">
    <text evidence="1">The sequence shown here is derived from an EMBL/GenBank/DDBJ whole genome shotgun (WGS) entry which is preliminary data.</text>
</comment>
<proteinExistence type="predicted"/>
<keyword evidence="2" id="KW-1185">Reference proteome</keyword>
<protein>
    <submittedName>
        <fullName evidence="1">Uncharacterized protein</fullName>
    </submittedName>
</protein>
<name>A0A9J6AUA3_SOLCO</name>
<gene>
    <name evidence="1" type="ORF">H5410_013139</name>
</gene>
<dbReference type="EMBL" id="JACXVP010000002">
    <property type="protein sequence ID" value="KAG5627921.1"/>
    <property type="molecule type" value="Genomic_DNA"/>
</dbReference>
<dbReference type="AlphaFoldDB" id="A0A9J6AUA3"/>
<dbReference type="OrthoDB" id="10511974at2759"/>
<evidence type="ECO:0000313" key="1">
    <source>
        <dbReference type="EMBL" id="KAG5627921.1"/>
    </source>
</evidence>
<reference evidence="1 2" key="1">
    <citation type="submission" date="2020-09" db="EMBL/GenBank/DDBJ databases">
        <title>De no assembly of potato wild relative species, Solanum commersonii.</title>
        <authorList>
            <person name="Cho K."/>
        </authorList>
    </citation>
    <scope>NUCLEOTIDE SEQUENCE [LARGE SCALE GENOMIC DNA]</scope>
    <source>
        <strain evidence="1">LZ3.2</strain>
        <tissue evidence="1">Leaf</tissue>
    </source>
</reference>
<sequence length="169" mass="19394">MDRNRGGESLKNTPKVGKIEVKGSQEKSPNFVEVDNDGLIFSLPIWCECLPLVHEGRKNDEEDNCQAYGYDFKLLTKLDYLLENSEANNLYDTRSYDSLTWVESVVDAQGLVNSCKLQMLQILDGDGEEDSDEEMYEGRGVWIITRTMVCVEQSRQFSVEGIQWIFRFS</sequence>
<organism evidence="1 2">
    <name type="scientific">Solanum commersonii</name>
    <name type="common">Commerson's wild potato</name>
    <name type="synonym">Commerson's nightshade</name>
    <dbReference type="NCBI Taxonomy" id="4109"/>
    <lineage>
        <taxon>Eukaryota</taxon>
        <taxon>Viridiplantae</taxon>
        <taxon>Streptophyta</taxon>
        <taxon>Embryophyta</taxon>
        <taxon>Tracheophyta</taxon>
        <taxon>Spermatophyta</taxon>
        <taxon>Magnoliopsida</taxon>
        <taxon>eudicotyledons</taxon>
        <taxon>Gunneridae</taxon>
        <taxon>Pentapetalae</taxon>
        <taxon>asterids</taxon>
        <taxon>lamiids</taxon>
        <taxon>Solanales</taxon>
        <taxon>Solanaceae</taxon>
        <taxon>Solanoideae</taxon>
        <taxon>Solaneae</taxon>
        <taxon>Solanum</taxon>
    </lineage>
</organism>
<accession>A0A9J6AUA3</accession>
<dbReference type="Proteomes" id="UP000824120">
    <property type="component" value="Chromosome 2"/>
</dbReference>